<dbReference type="GO" id="GO:0050660">
    <property type="term" value="F:flavin adenine dinucleotide binding"/>
    <property type="evidence" value="ECO:0007669"/>
    <property type="project" value="InterPro"/>
</dbReference>
<dbReference type="RefSeq" id="WP_192029110.1">
    <property type="nucleotide sequence ID" value="NZ_JACYTR010000012.1"/>
</dbReference>
<proteinExistence type="inferred from homology"/>
<dbReference type="SMART" id="SM01091">
    <property type="entry name" value="CorC_HlyC"/>
    <property type="match status" value="1"/>
</dbReference>
<keyword evidence="6 10" id="KW-1133">Transmembrane helix</keyword>
<evidence type="ECO:0000256" key="5">
    <source>
        <dbReference type="ARBA" id="ARBA00022737"/>
    </source>
</evidence>
<feature type="domain" description="CNNM transmembrane" evidence="13">
    <location>
        <begin position="2"/>
        <end position="191"/>
    </location>
</feature>
<gene>
    <name evidence="14" type="ORF">IFO71_08325</name>
</gene>
<name>A0AAW3ZIC2_9GAMM</name>
<dbReference type="GO" id="GO:0005886">
    <property type="term" value="C:plasma membrane"/>
    <property type="evidence" value="ECO:0007669"/>
    <property type="project" value="UniProtKB-SubCell"/>
</dbReference>
<comment type="subcellular location">
    <subcellularLocation>
        <location evidence="1">Cell membrane</location>
        <topology evidence="1">Multi-pass membrane protein</topology>
    </subcellularLocation>
</comment>
<dbReference type="InterPro" id="IPR036318">
    <property type="entry name" value="FAD-bd_PCMH-like_sf"/>
</dbReference>
<keyword evidence="7 9" id="KW-0129">CBS domain</keyword>
<keyword evidence="3" id="KW-1003">Cell membrane</keyword>
<evidence type="ECO:0000256" key="10">
    <source>
        <dbReference type="PROSITE-ProRule" id="PRU01193"/>
    </source>
</evidence>
<dbReference type="CDD" id="cd04590">
    <property type="entry name" value="CBS_pair_CorC_HlyC_assoc"/>
    <property type="match status" value="1"/>
</dbReference>
<dbReference type="PROSITE" id="PS51846">
    <property type="entry name" value="CNNM"/>
    <property type="match status" value="1"/>
</dbReference>
<evidence type="ECO:0000256" key="7">
    <source>
        <dbReference type="ARBA" id="ARBA00023122"/>
    </source>
</evidence>
<evidence type="ECO:0000256" key="3">
    <source>
        <dbReference type="ARBA" id="ARBA00022475"/>
    </source>
</evidence>
<dbReference type="SUPFAM" id="SSF56176">
    <property type="entry name" value="FAD-binding/transporter-associated domain-like"/>
    <property type="match status" value="1"/>
</dbReference>
<dbReference type="PANTHER" id="PTHR22777">
    <property type="entry name" value="HEMOLYSIN-RELATED"/>
    <property type="match status" value="1"/>
</dbReference>
<evidence type="ECO:0000256" key="9">
    <source>
        <dbReference type="PROSITE-ProRule" id="PRU00703"/>
    </source>
</evidence>
<organism evidence="14 15">
    <name type="scientific">Pseudomarimonas arenosa</name>
    <dbReference type="NCBI Taxonomy" id="2774145"/>
    <lineage>
        <taxon>Bacteria</taxon>
        <taxon>Pseudomonadati</taxon>
        <taxon>Pseudomonadota</taxon>
        <taxon>Gammaproteobacteria</taxon>
        <taxon>Lysobacterales</taxon>
        <taxon>Lysobacteraceae</taxon>
        <taxon>Pseudomarimonas</taxon>
    </lineage>
</organism>
<dbReference type="InterPro" id="IPR002550">
    <property type="entry name" value="CNNM"/>
</dbReference>
<dbReference type="InterPro" id="IPR016169">
    <property type="entry name" value="FAD-bd_PCMH_sub2"/>
</dbReference>
<dbReference type="InterPro" id="IPR044751">
    <property type="entry name" value="Ion_transp-like_CBS"/>
</dbReference>
<dbReference type="SUPFAM" id="SSF54631">
    <property type="entry name" value="CBS-domain pair"/>
    <property type="match status" value="1"/>
</dbReference>
<dbReference type="Pfam" id="PF01595">
    <property type="entry name" value="CNNM"/>
    <property type="match status" value="1"/>
</dbReference>
<evidence type="ECO:0000313" key="14">
    <source>
        <dbReference type="EMBL" id="MBD8525748.1"/>
    </source>
</evidence>
<evidence type="ECO:0000256" key="2">
    <source>
        <dbReference type="ARBA" id="ARBA00006337"/>
    </source>
</evidence>
<dbReference type="EMBL" id="JACYTR010000012">
    <property type="protein sequence ID" value="MBD8525748.1"/>
    <property type="molecule type" value="Genomic_DNA"/>
</dbReference>
<keyword evidence="4 10" id="KW-0812">Transmembrane</keyword>
<dbReference type="Gene3D" id="3.30.465.10">
    <property type="match status" value="1"/>
</dbReference>
<reference evidence="14 15" key="1">
    <citation type="submission" date="2020-09" db="EMBL/GenBank/DDBJ databases">
        <title>Pseudoxanthomonas sp. CAU 1598 isolated from sand of Yaerae Beach.</title>
        <authorList>
            <person name="Kim W."/>
        </authorList>
    </citation>
    <scope>NUCLEOTIDE SEQUENCE [LARGE SCALE GENOMIC DNA]</scope>
    <source>
        <strain evidence="14 15">CAU 1598</strain>
    </source>
</reference>
<feature type="transmembrane region" description="Helical" evidence="11">
    <location>
        <begin position="62"/>
        <end position="86"/>
    </location>
</feature>
<dbReference type="InterPro" id="IPR005170">
    <property type="entry name" value="Transptr-assoc_dom"/>
</dbReference>
<comment type="similarity">
    <text evidence="2">Belongs to the UPF0053 family.</text>
</comment>
<comment type="caution">
    <text evidence="14">The sequence shown here is derived from an EMBL/GenBank/DDBJ whole genome shotgun (WGS) entry which is preliminary data.</text>
</comment>
<keyword evidence="5" id="KW-0677">Repeat</keyword>
<evidence type="ECO:0000313" key="15">
    <source>
        <dbReference type="Proteomes" id="UP000613768"/>
    </source>
</evidence>
<evidence type="ECO:0000256" key="1">
    <source>
        <dbReference type="ARBA" id="ARBA00004651"/>
    </source>
</evidence>
<dbReference type="Gene3D" id="3.10.580.10">
    <property type="entry name" value="CBS-domain"/>
    <property type="match status" value="1"/>
</dbReference>
<evidence type="ECO:0000256" key="8">
    <source>
        <dbReference type="ARBA" id="ARBA00023136"/>
    </source>
</evidence>
<protein>
    <submittedName>
        <fullName evidence="14">HlyC/CorC family transporter</fullName>
    </submittedName>
</protein>
<accession>A0AAW3ZIC2</accession>
<keyword evidence="8 10" id="KW-0472">Membrane</keyword>
<evidence type="ECO:0000259" key="13">
    <source>
        <dbReference type="PROSITE" id="PS51846"/>
    </source>
</evidence>
<dbReference type="InterPro" id="IPR046342">
    <property type="entry name" value="CBS_dom_sf"/>
</dbReference>
<evidence type="ECO:0000256" key="11">
    <source>
        <dbReference type="SAM" id="Phobius"/>
    </source>
</evidence>
<sequence>MNDIPLSALFTSLVVLLCCSAFFSSSETALMAMNRYRLLHLVREGNKGAIKAAKLLENPDRLIGLILLGNNFVNILATSIATIAFVRLAGESGPLVATIVMTAVVLIFAEVAPKTLAAFNPERVALPASYVLWPLLRWLWPLVKVVNSISSLVLLLVGHRKNQKQDEALSPEELRTLLEEGGQMIPERHRKMLLNILALEEARVEDVMVPRNEIRGIDLDQPIEELRREIAEFPFGRAVVHRGGLDNALGILNLRALIGHHDQREIDAKRIESALRKAYYVPEGTRLPQQLLEFQRLHRRSALVVDEYGDIVGLLTLADILEEIVGEFTSAPKHSVRRIEVLSDGAILVDGRIALHSLNRRMGWELPSEEASTLNGLILNHLQTLPQPGQDVRIEGLNMRFEQVEDNVVRLVRIAAPKEE</sequence>
<dbReference type="PROSITE" id="PS51371">
    <property type="entry name" value="CBS"/>
    <property type="match status" value="1"/>
</dbReference>
<dbReference type="InterPro" id="IPR000644">
    <property type="entry name" value="CBS_dom"/>
</dbReference>
<evidence type="ECO:0000256" key="6">
    <source>
        <dbReference type="ARBA" id="ARBA00022989"/>
    </source>
</evidence>
<feature type="domain" description="CBS" evidence="12">
    <location>
        <begin position="274"/>
        <end position="330"/>
    </location>
</feature>
<evidence type="ECO:0000259" key="12">
    <source>
        <dbReference type="PROSITE" id="PS51371"/>
    </source>
</evidence>
<dbReference type="Pfam" id="PF03471">
    <property type="entry name" value="CorC_HlyC"/>
    <property type="match status" value="1"/>
</dbReference>
<evidence type="ECO:0000256" key="4">
    <source>
        <dbReference type="ARBA" id="ARBA00022692"/>
    </source>
</evidence>
<dbReference type="Pfam" id="PF00571">
    <property type="entry name" value="CBS"/>
    <property type="match status" value="1"/>
</dbReference>
<dbReference type="PANTHER" id="PTHR22777:SF32">
    <property type="entry name" value="UPF0053 INNER MEMBRANE PROTEIN YFJD"/>
    <property type="match status" value="1"/>
</dbReference>
<dbReference type="AlphaFoldDB" id="A0AAW3ZIC2"/>
<dbReference type="Proteomes" id="UP000613768">
    <property type="component" value="Unassembled WGS sequence"/>
</dbReference>
<keyword evidence="15" id="KW-1185">Reference proteome</keyword>